<dbReference type="RefSeq" id="WP_108115121.1">
    <property type="nucleotide sequence ID" value="NZ_QBKT01000005.1"/>
</dbReference>
<protein>
    <recommendedName>
        <fullName evidence="4">Transglutaminase superfamily protein</fullName>
    </recommendedName>
</protein>
<gene>
    <name evidence="2" type="ORF">C8N46_105160</name>
</gene>
<keyword evidence="3" id="KW-1185">Reference proteome</keyword>
<organism evidence="2 3">
    <name type="scientific">Kordia periserrulae</name>
    <dbReference type="NCBI Taxonomy" id="701523"/>
    <lineage>
        <taxon>Bacteria</taxon>
        <taxon>Pseudomonadati</taxon>
        <taxon>Bacteroidota</taxon>
        <taxon>Flavobacteriia</taxon>
        <taxon>Flavobacteriales</taxon>
        <taxon>Flavobacteriaceae</taxon>
        <taxon>Kordia</taxon>
    </lineage>
</organism>
<dbReference type="AlphaFoldDB" id="A0A2T6BY39"/>
<dbReference type="Proteomes" id="UP000244090">
    <property type="component" value="Unassembled WGS sequence"/>
</dbReference>
<evidence type="ECO:0000313" key="3">
    <source>
        <dbReference type="Proteomes" id="UP000244090"/>
    </source>
</evidence>
<sequence length="348" mass="40448">MTDNKKPNGCLVSFQRLFSGAMAVLATIFIVSTLFFLTYRVKIKGTALLIFTACAFFVIRFLWKKIKRKPSSNKEVFQGIVSDFFRTVFAMIFFAVVLNILYDKSGYKLTSETKDTEKTTREIVTTTENGKQVRYIVNKQNWRDFNGNRHQMDFKIAENSVVKSKKNRNSFRYTRSFTWGNFYKHMADHDRPLLEHLYVEFSKIQQQKKLNRKQFAELIITSIQDIQYNYIKSTPCDGTEEYPCVGNVRLGIFAPAEFSANLQGDCDSRTVLLFVLLAKFDYDVAILNSNEYGHSVLGINIPSRGKYKMYNRKKYYFVETTAENCVIGYLPAKVSNINFWNFVLVNKK</sequence>
<feature type="transmembrane region" description="Helical" evidence="1">
    <location>
        <begin position="45"/>
        <end position="63"/>
    </location>
</feature>
<accession>A0A2T6BY39</accession>
<keyword evidence="1" id="KW-0472">Membrane</keyword>
<evidence type="ECO:0000313" key="2">
    <source>
        <dbReference type="EMBL" id="PTX61004.1"/>
    </source>
</evidence>
<name>A0A2T6BY39_9FLAO</name>
<comment type="caution">
    <text evidence="2">The sequence shown here is derived from an EMBL/GenBank/DDBJ whole genome shotgun (WGS) entry which is preliminary data.</text>
</comment>
<dbReference type="EMBL" id="QBKT01000005">
    <property type="protein sequence ID" value="PTX61004.1"/>
    <property type="molecule type" value="Genomic_DNA"/>
</dbReference>
<feature type="transmembrane region" description="Helical" evidence="1">
    <location>
        <begin position="84"/>
        <end position="102"/>
    </location>
</feature>
<feature type="transmembrane region" description="Helical" evidence="1">
    <location>
        <begin position="21"/>
        <end position="39"/>
    </location>
</feature>
<proteinExistence type="predicted"/>
<reference evidence="2 3" key="1">
    <citation type="submission" date="2018-04" db="EMBL/GenBank/DDBJ databases">
        <title>Genomic Encyclopedia of Archaeal and Bacterial Type Strains, Phase II (KMG-II): from individual species to whole genera.</title>
        <authorList>
            <person name="Goeker M."/>
        </authorList>
    </citation>
    <scope>NUCLEOTIDE SEQUENCE [LARGE SCALE GENOMIC DNA]</scope>
    <source>
        <strain evidence="2 3">DSM 25731</strain>
    </source>
</reference>
<evidence type="ECO:0000256" key="1">
    <source>
        <dbReference type="SAM" id="Phobius"/>
    </source>
</evidence>
<evidence type="ECO:0008006" key="4">
    <source>
        <dbReference type="Google" id="ProtNLM"/>
    </source>
</evidence>
<keyword evidence="1" id="KW-0812">Transmembrane</keyword>
<keyword evidence="1" id="KW-1133">Transmembrane helix</keyword>
<dbReference type="OrthoDB" id="614471at2"/>